<dbReference type="Proteomes" id="UP000307720">
    <property type="component" value="Unassembled WGS sequence"/>
</dbReference>
<proteinExistence type="predicted"/>
<protein>
    <submittedName>
        <fullName evidence="1">Uncharacterized protein</fullName>
    </submittedName>
</protein>
<accession>A0AC61QUV7</accession>
<keyword evidence="2" id="KW-1185">Reference proteome</keyword>
<dbReference type="EMBL" id="SRZB01000079">
    <property type="protein sequence ID" value="TGX96192.1"/>
    <property type="molecule type" value="Genomic_DNA"/>
</dbReference>
<name>A0AC61QUV7_9FIRM</name>
<organism evidence="1 2">
    <name type="scientific">Hominisplanchenecus murintestinalis</name>
    <dbReference type="NCBI Taxonomy" id="2941517"/>
    <lineage>
        <taxon>Bacteria</taxon>
        <taxon>Bacillati</taxon>
        <taxon>Bacillota</taxon>
        <taxon>Clostridia</taxon>
        <taxon>Lachnospirales</taxon>
        <taxon>Lachnospiraceae</taxon>
        <taxon>Hominisplanchenecus</taxon>
    </lineage>
</organism>
<reference evidence="1" key="1">
    <citation type="submission" date="2019-04" db="EMBL/GenBank/DDBJ databases">
        <title>Microbes associate with the intestines of laboratory mice.</title>
        <authorList>
            <person name="Navarre W."/>
            <person name="Wong E."/>
            <person name="Huang K."/>
            <person name="Tropini C."/>
            <person name="Ng K."/>
            <person name="Yu B."/>
        </authorList>
    </citation>
    <scope>NUCLEOTIDE SEQUENCE</scope>
    <source>
        <strain evidence="1">NM72_1-8</strain>
    </source>
</reference>
<evidence type="ECO:0000313" key="2">
    <source>
        <dbReference type="Proteomes" id="UP000307720"/>
    </source>
</evidence>
<evidence type="ECO:0000313" key="1">
    <source>
        <dbReference type="EMBL" id="TGX96192.1"/>
    </source>
</evidence>
<gene>
    <name evidence="1" type="ORF">E5357_17065</name>
</gene>
<sequence>MSVRIHKNTAKVDCRWVIGLLFAEGIAYVTMIENYSEKCFYWEEGKEPLYFESKRTADDYAFGMLLNGYPAVVMEVPKAIIINNTKIKES</sequence>
<comment type="caution">
    <text evidence="1">The sequence shown here is derived from an EMBL/GenBank/DDBJ whole genome shotgun (WGS) entry which is preliminary data.</text>
</comment>